<dbReference type="Proteomes" id="UP001054857">
    <property type="component" value="Unassembled WGS sequence"/>
</dbReference>
<evidence type="ECO:0000313" key="4">
    <source>
        <dbReference type="Proteomes" id="UP001054857"/>
    </source>
</evidence>
<evidence type="ECO:0000313" key="3">
    <source>
        <dbReference type="EMBL" id="GFR49808.1"/>
    </source>
</evidence>
<reference evidence="3 4" key="1">
    <citation type="journal article" date="2021" name="Sci. Rep.">
        <title>Genome sequencing of the multicellular alga Astrephomene provides insights into convergent evolution of germ-soma differentiation.</title>
        <authorList>
            <person name="Yamashita S."/>
            <person name="Yamamoto K."/>
            <person name="Matsuzaki R."/>
            <person name="Suzuki S."/>
            <person name="Yamaguchi H."/>
            <person name="Hirooka S."/>
            <person name="Minakuchi Y."/>
            <person name="Miyagishima S."/>
            <person name="Kawachi M."/>
            <person name="Toyoda A."/>
            <person name="Nozaki H."/>
        </authorList>
    </citation>
    <scope>NUCLEOTIDE SEQUENCE [LARGE SCALE GENOMIC DNA]</scope>
    <source>
        <strain evidence="3 4">NIES-4017</strain>
    </source>
</reference>
<feature type="region of interest" description="Disordered" evidence="1">
    <location>
        <begin position="590"/>
        <end position="609"/>
    </location>
</feature>
<feature type="non-terminal residue" evidence="3">
    <location>
        <position position="1"/>
    </location>
</feature>
<name>A0AAD3E038_9CHLO</name>
<feature type="compositionally biased region" description="Low complexity" evidence="1">
    <location>
        <begin position="299"/>
        <end position="320"/>
    </location>
</feature>
<organism evidence="3 4">
    <name type="scientific">Astrephomene gubernaculifera</name>
    <dbReference type="NCBI Taxonomy" id="47775"/>
    <lineage>
        <taxon>Eukaryota</taxon>
        <taxon>Viridiplantae</taxon>
        <taxon>Chlorophyta</taxon>
        <taxon>core chlorophytes</taxon>
        <taxon>Chlorophyceae</taxon>
        <taxon>CS clade</taxon>
        <taxon>Chlamydomonadales</taxon>
        <taxon>Astrephomenaceae</taxon>
        <taxon>Astrephomene</taxon>
    </lineage>
</organism>
<protein>
    <submittedName>
        <fullName evidence="3">Uncharacterized protein</fullName>
    </submittedName>
</protein>
<feature type="region of interest" description="Disordered" evidence="1">
    <location>
        <begin position="293"/>
        <end position="322"/>
    </location>
</feature>
<accession>A0AAD3E038</accession>
<feature type="transmembrane region" description="Helical" evidence="2">
    <location>
        <begin position="12"/>
        <end position="31"/>
    </location>
</feature>
<evidence type="ECO:0000256" key="1">
    <source>
        <dbReference type="SAM" id="MobiDB-lite"/>
    </source>
</evidence>
<keyword evidence="2" id="KW-0472">Membrane</keyword>
<keyword evidence="4" id="KW-1185">Reference proteome</keyword>
<proteinExistence type="predicted"/>
<keyword evidence="2" id="KW-0812">Transmembrane</keyword>
<comment type="caution">
    <text evidence="3">The sequence shown here is derived from an EMBL/GenBank/DDBJ whole genome shotgun (WGS) entry which is preliminary data.</text>
</comment>
<keyword evidence="2" id="KW-1133">Transmembrane helix</keyword>
<evidence type="ECO:0000256" key="2">
    <source>
        <dbReference type="SAM" id="Phobius"/>
    </source>
</evidence>
<sequence>MKHFSELDVGRLYTFLFFGFSVLCICQSASLRLRSQQFNVSIVLQPATAEDAARYCLTESSLSGPGILAPLTLVLYVLQELVTTNSALLQSSLRQDPASYKTGGSSLWVLDPWGSCRAIILPSRLAGYTGAVELSWVPCSWSLQYVCMEYDTALSLSAGLTLPHNLYRTPNPPPLPPAVPLTADPSSGLPYSGLPPGYRLVTSGVKLGYGSPPVGAVRFSGLDAFLRLGPVVNIVGRWKPTGLDALRVVAAGDTSNVVELAMANSDLPDYFGDSSAAASSGSAPVWAANPMRRETDGLNSSSSSSVGNNSGNRDSSSGNSTEVLRTSYIRRVEGCSSNTAVHRLILVNAEGAAAAQGVVRCIANFGEEVAPGGFLAAVEGYYVSSGSSSTARTSSTSNSSASSPDSSSSSSSPSSSPSLATTSSTTPSSSSSSSSSSSTPSIVQLWFVWAVPENYTTATDPAGRSGFAVGGVHSVGPRLTPVVPRPRCGEARSLIPAGGSIKGAECGQFSSESYACPSYMCCGAARGRVGLCGTDPSSCLLSSCDPRFGLCGVVPADTLEVTPHEGIAGVAPAPSPLSTPPPYVVDDGSSTSSIYGSSSSSSGGSGSSVSTSTVRWGSSAYVLDKSNTFTYADAVERCRSQTLMGLTWRLAGLADAFAFEVSLLARAPFLQQLNARVAWVRPRPDNTPPGLAAPGCLTVSWAADAGSVQLVQVQAADCGGTASAICKADWPVTPSG</sequence>
<dbReference type="AlphaFoldDB" id="A0AAD3E038"/>
<gene>
    <name evidence="3" type="ORF">Agub_g11748</name>
</gene>
<dbReference type="EMBL" id="BMAR01000033">
    <property type="protein sequence ID" value="GFR49808.1"/>
    <property type="molecule type" value="Genomic_DNA"/>
</dbReference>
<feature type="region of interest" description="Disordered" evidence="1">
    <location>
        <begin position="387"/>
        <end position="438"/>
    </location>
</feature>